<evidence type="ECO:0000256" key="2">
    <source>
        <dbReference type="ARBA" id="ARBA00022475"/>
    </source>
</evidence>
<dbReference type="InterPro" id="IPR008207">
    <property type="entry name" value="Sig_transdc_His_kin_Hpt_dom"/>
</dbReference>
<dbReference type="PANTHER" id="PTHR45339">
    <property type="entry name" value="HYBRID SIGNAL TRANSDUCTION HISTIDINE KINASE J"/>
    <property type="match status" value="1"/>
</dbReference>
<dbReference type="GO" id="GO:0005886">
    <property type="term" value="C:plasma membrane"/>
    <property type="evidence" value="ECO:0007669"/>
    <property type="project" value="UniProtKB-SubCell"/>
</dbReference>
<accession>A0A831K698</accession>
<evidence type="ECO:0000256" key="9">
    <source>
        <dbReference type="ARBA" id="ARBA00023136"/>
    </source>
</evidence>
<comment type="caution">
    <text evidence="14">The sequence shown here is derived from an EMBL/GenBank/DDBJ whole genome shotgun (WGS) entry which is preliminary data.</text>
</comment>
<dbReference type="Proteomes" id="UP000885822">
    <property type="component" value="Unassembled WGS sequence"/>
</dbReference>
<reference evidence="14" key="1">
    <citation type="journal article" date="2020" name="mSystems">
        <title>Genome- and Community-Level Interaction Insights into Carbon Utilization and Element Cycling Functions of Hydrothermarchaeota in Hydrothermal Sediment.</title>
        <authorList>
            <person name="Zhou Z."/>
            <person name="Liu Y."/>
            <person name="Xu W."/>
            <person name="Pan J."/>
            <person name="Luo Z.H."/>
            <person name="Li M."/>
        </authorList>
    </citation>
    <scope>NUCLEOTIDE SEQUENCE [LARGE SCALE GENOMIC DNA]</scope>
    <source>
        <strain evidence="14">HyVt-26</strain>
    </source>
</reference>
<keyword evidence="5" id="KW-0547">Nucleotide-binding</keyword>
<dbReference type="GO" id="GO:0004672">
    <property type="term" value="F:protein kinase activity"/>
    <property type="evidence" value="ECO:0007669"/>
    <property type="project" value="UniProtKB-ARBA"/>
</dbReference>
<feature type="modified residue" description="Phosphohistidine" evidence="10">
    <location>
        <position position="242"/>
    </location>
</feature>
<evidence type="ECO:0000256" key="5">
    <source>
        <dbReference type="ARBA" id="ARBA00022741"/>
    </source>
</evidence>
<evidence type="ECO:0000256" key="11">
    <source>
        <dbReference type="PROSITE-ProRule" id="PRU00169"/>
    </source>
</evidence>
<dbReference type="Gene3D" id="1.20.120.160">
    <property type="entry name" value="HPT domain"/>
    <property type="match status" value="1"/>
</dbReference>
<keyword evidence="6" id="KW-0067">ATP-binding</keyword>
<feature type="non-terminal residue" evidence="14">
    <location>
        <position position="1"/>
    </location>
</feature>
<dbReference type="PROSITE" id="PS50110">
    <property type="entry name" value="RESPONSE_REGULATORY"/>
    <property type="match status" value="1"/>
</dbReference>
<evidence type="ECO:0000259" key="13">
    <source>
        <dbReference type="PROSITE" id="PS50894"/>
    </source>
</evidence>
<evidence type="ECO:0000256" key="7">
    <source>
        <dbReference type="ARBA" id="ARBA00022989"/>
    </source>
</evidence>
<evidence type="ECO:0000256" key="10">
    <source>
        <dbReference type="PROSITE-ProRule" id="PRU00110"/>
    </source>
</evidence>
<evidence type="ECO:0000256" key="8">
    <source>
        <dbReference type="ARBA" id="ARBA00023012"/>
    </source>
</evidence>
<evidence type="ECO:0000256" key="1">
    <source>
        <dbReference type="ARBA" id="ARBA00004651"/>
    </source>
</evidence>
<dbReference type="AlphaFoldDB" id="A0A831K698"/>
<evidence type="ECO:0000256" key="6">
    <source>
        <dbReference type="ARBA" id="ARBA00022840"/>
    </source>
</evidence>
<dbReference type="InterPro" id="IPR001789">
    <property type="entry name" value="Sig_transdc_resp-reg_receiver"/>
</dbReference>
<organism evidence="14">
    <name type="scientific">Thiolapillus brandeum</name>
    <dbReference type="NCBI Taxonomy" id="1076588"/>
    <lineage>
        <taxon>Bacteria</taxon>
        <taxon>Pseudomonadati</taxon>
        <taxon>Pseudomonadota</taxon>
        <taxon>Gammaproteobacteria</taxon>
        <taxon>Chromatiales</taxon>
        <taxon>Sedimenticolaceae</taxon>
        <taxon>Thiolapillus</taxon>
    </lineage>
</organism>
<dbReference type="Gene3D" id="3.40.50.2300">
    <property type="match status" value="1"/>
</dbReference>
<dbReference type="SUPFAM" id="SSF47226">
    <property type="entry name" value="Histidine-containing phosphotransfer domain, HPT domain"/>
    <property type="match status" value="1"/>
</dbReference>
<feature type="domain" description="Response regulatory" evidence="12">
    <location>
        <begin position="41"/>
        <end position="159"/>
    </location>
</feature>
<keyword evidence="7" id="KW-1133">Transmembrane helix</keyword>
<evidence type="ECO:0000256" key="4">
    <source>
        <dbReference type="ARBA" id="ARBA00022692"/>
    </source>
</evidence>
<feature type="modified residue" description="4-aspartylphosphate" evidence="11">
    <location>
        <position position="90"/>
    </location>
</feature>
<keyword evidence="4" id="KW-0812">Transmembrane</keyword>
<evidence type="ECO:0000259" key="12">
    <source>
        <dbReference type="PROSITE" id="PS50110"/>
    </source>
</evidence>
<dbReference type="PANTHER" id="PTHR45339:SF1">
    <property type="entry name" value="HYBRID SIGNAL TRANSDUCTION HISTIDINE KINASE J"/>
    <property type="match status" value="1"/>
</dbReference>
<protein>
    <submittedName>
        <fullName evidence="14">Response regulator</fullName>
    </submittedName>
</protein>
<dbReference type="SUPFAM" id="SSF52172">
    <property type="entry name" value="CheY-like"/>
    <property type="match status" value="1"/>
</dbReference>
<dbReference type="InterPro" id="IPR036641">
    <property type="entry name" value="HPT_dom_sf"/>
</dbReference>
<keyword evidence="8" id="KW-0902">Two-component regulatory system</keyword>
<evidence type="ECO:0000313" key="14">
    <source>
        <dbReference type="EMBL" id="HDK38646.1"/>
    </source>
</evidence>
<gene>
    <name evidence="14" type="ORF">ENG92_06485</name>
</gene>
<keyword evidence="3 11" id="KW-0597">Phosphoprotein</keyword>
<dbReference type="Pfam" id="PF00072">
    <property type="entry name" value="Response_reg"/>
    <property type="match status" value="1"/>
</dbReference>
<proteinExistence type="predicted"/>
<dbReference type="InterPro" id="IPR011006">
    <property type="entry name" value="CheY-like_superfamily"/>
</dbReference>
<dbReference type="EMBL" id="DRCV01000287">
    <property type="protein sequence ID" value="HDK38646.1"/>
    <property type="molecule type" value="Genomic_DNA"/>
</dbReference>
<comment type="subcellular location">
    <subcellularLocation>
        <location evidence="1">Cell membrane</location>
        <topology evidence="1">Multi-pass membrane protein</topology>
    </subcellularLocation>
</comment>
<dbReference type="GO" id="GO:0000160">
    <property type="term" value="P:phosphorelay signal transduction system"/>
    <property type="evidence" value="ECO:0007669"/>
    <property type="project" value="UniProtKB-KW"/>
</dbReference>
<dbReference type="PROSITE" id="PS50894">
    <property type="entry name" value="HPT"/>
    <property type="match status" value="1"/>
</dbReference>
<keyword evidence="2" id="KW-1003">Cell membrane</keyword>
<dbReference type="CDD" id="cd17546">
    <property type="entry name" value="REC_hyHK_CKI1_RcsC-like"/>
    <property type="match status" value="1"/>
</dbReference>
<dbReference type="Pfam" id="PF01627">
    <property type="entry name" value="Hpt"/>
    <property type="match status" value="1"/>
</dbReference>
<dbReference type="SMART" id="SM00448">
    <property type="entry name" value="REC"/>
    <property type="match status" value="1"/>
</dbReference>
<sequence>PANADSGAFFHALHEVLNTGNIPTTTECTPKSKPLSNQHYRILVVDDNKTIQLLISTILEHAGHIIAQEYDGESALDRLFNEEFDAVVIDMQMPIMSGLETIKAYRYSEYGTTQHLPFIMLSANTNESARQEAKDAGADAFLAKPIEKNKLLQLIDELATGTATPVTNIGITKNKIEILSMPADTAPVIDMETLQALMSIESDANFLPNLMKHFFSDAQQAITNMEQGLSGRDMDAIRDAAHALQGSAGGIGALALCYECAQLSKTENSVLQKNGSKMIESIKNQKNKVRVFLEESAITASSKVHKFPGKH</sequence>
<evidence type="ECO:0000256" key="3">
    <source>
        <dbReference type="ARBA" id="ARBA00022553"/>
    </source>
</evidence>
<dbReference type="GO" id="GO:0005524">
    <property type="term" value="F:ATP binding"/>
    <property type="evidence" value="ECO:0007669"/>
    <property type="project" value="UniProtKB-KW"/>
</dbReference>
<name>A0A831K698_9GAMM</name>
<feature type="domain" description="HPt" evidence="13">
    <location>
        <begin position="203"/>
        <end position="296"/>
    </location>
</feature>
<keyword evidence="9" id="KW-0472">Membrane</keyword>